<dbReference type="PROSITE" id="PS50088">
    <property type="entry name" value="ANK_REPEAT"/>
    <property type="match status" value="1"/>
</dbReference>
<evidence type="ECO:0000256" key="3">
    <source>
        <dbReference type="PROSITE-ProRule" id="PRU00023"/>
    </source>
</evidence>
<proteinExistence type="predicted"/>
<dbReference type="PANTHER" id="PTHR24180">
    <property type="entry name" value="CYCLIN-DEPENDENT KINASE INHIBITOR 2C-RELATED"/>
    <property type="match status" value="1"/>
</dbReference>
<dbReference type="EMBL" id="CANTUO010000002">
    <property type="protein sequence ID" value="CAI5758095.1"/>
    <property type="molecule type" value="Genomic_DNA"/>
</dbReference>
<evidence type="ECO:0000256" key="4">
    <source>
        <dbReference type="SAM" id="MobiDB-lite"/>
    </source>
</evidence>
<dbReference type="PANTHER" id="PTHR24180:SF57">
    <property type="entry name" value="ANKYRIN REPEAT DOMAIN-CONTAINING PROTEIN 39"/>
    <property type="match status" value="1"/>
</dbReference>
<keyword evidence="6" id="KW-1185">Reference proteome</keyword>
<feature type="region of interest" description="Disordered" evidence="4">
    <location>
        <begin position="156"/>
        <end position="225"/>
    </location>
</feature>
<evidence type="ECO:0000313" key="5">
    <source>
        <dbReference type="EMBL" id="CAI5758095.1"/>
    </source>
</evidence>
<accession>A0A9W4XDA6</accession>
<dbReference type="OrthoDB" id="19174at2759"/>
<dbReference type="InterPro" id="IPR036770">
    <property type="entry name" value="Ankyrin_rpt-contain_sf"/>
</dbReference>
<evidence type="ECO:0000313" key="6">
    <source>
        <dbReference type="Proteomes" id="UP001152885"/>
    </source>
</evidence>
<dbReference type="Proteomes" id="UP001152885">
    <property type="component" value="Unassembled WGS sequence"/>
</dbReference>
<name>A0A9W4XDA6_9ASCO</name>
<protein>
    <recommendedName>
        <fullName evidence="7">Ankyrin repeat-containing protein YCR051W</fullName>
    </recommendedName>
</protein>
<keyword evidence="1" id="KW-0677">Repeat</keyword>
<dbReference type="SMART" id="SM00248">
    <property type="entry name" value="ANK"/>
    <property type="match status" value="2"/>
</dbReference>
<dbReference type="SUPFAM" id="SSF48403">
    <property type="entry name" value="Ankyrin repeat"/>
    <property type="match status" value="1"/>
</dbReference>
<feature type="compositionally biased region" description="Basic and acidic residues" evidence="4">
    <location>
        <begin position="204"/>
        <end position="219"/>
    </location>
</feature>
<sequence length="225" mass="25744">MVSNIWIAAADNNRSLVEEYINSGNFTPNSKDPNGYTPMHAASSYGHIELLKYLILKGGNINIQDNEGDSPLHYVEDLKVAKYLVNDLNADYRIKNNDGLNAQQYIEENDEFLDISYYLKTLSHENIDVKEGQNNDLLSSLPRPGKLDGHEIKYSLENENDLQGDEQLTKEELEERRKKIESILSSDDPEQGLRELVQNAVHEGITKYKEDQVDTDQKSSKRRKE</sequence>
<dbReference type="InterPro" id="IPR051637">
    <property type="entry name" value="Ank_repeat_dom-contain_49"/>
</dbReference>
<gene>
    <name evidence="5" type="ORF">CANVERA_P2608</name>
</gene>
<evidence type="ECO:0000256" key="2">
    <source>
        <dbReference type="ARBA" id="ARBA00023043"/>
    </source>
</evidence>
<organism evidence="5 6">
    <name type="scientific">Candida verbasci</name>
    <dbReference type="NCBI Taxonomy" id="1227364"/>
    <lineage>
        <taxon>Eukaryota</taxon>
        <taxon>Fungi</taxon>
        <taxon>Dikarya</taxon>
        <taxon>Ascomycota</taxon>
        <taxon>Saccharomycotina</taxon>
        <taxon>Pichiomycetes</taxon>
        <taxon>Debaryomycetaceae</taxon>
        <taxon>Candida/Lodderomyces clade</taxon>
        <taxon>Candida</taxon>
    </lineage>
</organism>
<comment type="caution">
    <text evidence="5">The sequence shown here is derived from an EMBL/GenBank/DDBJ whole genome shotgun (WGS) entry which is preliminary data.</text>
</comment>
<feature type="compositionally biased region" description="Basic and acidic residues" evidence="4">
    <location>
        <begin position="167"/>
        <end position="181"/>
    </location>
</feature>
<dbReference type="InterPro" id="IPR002110">
    <property type="entry name" value="Ankyrin_rpt"/>
</dbReference>
<dbReference type="Gene3D" id="1.25.40.20">
    <property type="entry name" value="Ankyrin repeat-containing domain"/>
    <property type="match status" value="1"/>
</dbReference>
<evidence type="ECO:0008006" key="7">
    <source>
        <dbReference type="Google" id="ProtNLM"/>
    </source>
</evidence>
<evidence type="ECO:0000256" key="1">
    <source>
        <dbReference type="ARBA" id="ARBA00022737"/>
    </source>
</evidence>
<feature type="repeat" description="ANK" evidence="3">
    <location>
        <begin position="34"/>
        <end position="66"/>
    </location>
</feature>
<dbReference type="PROSITE" id="PS50297">
    <property type="entry name" value="ANK_REP_REGION"/>
    <property type="match status" value="1"/>
</dbReference>
<dbReference type="AlphaFoldDB" id="A0A9W4XDA6"/>
<dbReference type="Pfam" id="PF12796">
    <property type="entry name" value="Ank_2"/>
    <property type="match status" value="1"/>
</dbReference>
<reference evidence="5" key="1">
    <citation type="submission" date="2022-12" db="EMBL/GenBank/DDBJ databases">
        <authorList>
            <person name="Brejova B."/>
        </authorList>
    </citation>
    <scope>NUCLEOTIDE SEQUENCE</scope>
</reference>
<keyword evidence="2 3" id="KW-0040">ANK repeat</keyword>